<evidence type="ECO:0000313" key="1">
    <source>
        <dbReference type="EMBL" id="KGN41380.1"/>
    </source>
</evidence>
<dbReference type="eggNOG" id="ENOG5033MVQ">
    <property type="taxonomic scope" value="Bacteria"/>
</dbReference>
<dbReference type="Proteomes" id="UP000030013">
    <property type="component" value="Unassembled WGS sequence"/>
</dbReference>
<comment type="caution">
    <text evidence="1">The sequence shown here is derived from an EMBL/GenBank/DDBJ whole genome shotgun (WGS) entry which is preliminary data.</text>
</comment>
<dbReference type="EMBL" id="AVPL01000018">
    <property type="protein sequence ID" value="KGN41380.1"/>
    <property type="molecule type" value="Genomic_DNA"/>
</dbReference>
<keyword evidence="2" id="KW-1185">Reference proteome</keyword>
<dbReference type="OrthoDB" id="4861362at2"/>
<dbReference type="STRING" id="1385519.N801_07470"/>
<proteinExistence type="predicted"/>
<reference evidence="1 2" key="1">
    <citation type="submission" date="2013-08" db="EMBL/GenBank/DDBJ databases">
        <title>The genome sequence of Knoellia aerolata.</title>
        <authorList>
            <person name="Zhu W."/>
            <person name="Wang G."/>
        </authorList>
    </citation>
    <scope>NUCLEOTIDE SEQUENCE [LARGE SCALE GENOMIC DNA]</scope>
    <source>
        <strain evidence="1 2">DSM 18566</strain>
    </source>
</reference>
<organism evidence="1 2">
    <name type="scientific">Knoellia aerolata DSM 18566</name>
    <dbReference type="NCBI Taxonomy" id="1385519"/>
    <lineage>
        <taxon>Bacteria</taxon>
        <taxon>Bacillati</taxon>
        <taxon>Actinomycetota</taxon>
        <taxon>Actinomycetes</taxon>
        <taxon>Micrococcales</taxon>
        <taxon>Intrasporangiaceae</taxon>
        <taxon>Knoellia</taxon>
    </lineage>
</organism>
<sequence>MSDKVEERRISRRTIAKGAAWAVPVVPLVVATPAYASSGGGPVITVGDACKLPGNSCGNVFVKGYIFDVTISNPTDQDIYLFNEDPAGPGSYLITFTDTNPDISLFFQAAVDAITGEVIEFPYLLEAGSSLVIILNAGENGNSANVSLTGTISVPWGHTLPAGSDPDNHPPAVDGFTFPDTPPVQNPSCGVIIPPKCGK</sequence>
<protein>
    <submittedName>
        <fullName evidence="1">Uncharacterized protein</fullName>
    </submittedName>
</protein>
<gene>
    <name evidence="1" type="ORF">N801_07470</name>
</gene>
<dbReference type="AlphaFoldDB" id="A0A0A0JVC9"/>
<accession>A0A0A0JVC9</accession>
<dbReference type="RefSeq" id="WP_035936374.1">
    <property type="nucleotide sequence ID" value="NZ_AVPL01000018.1"/>
</dbReference>
<evidence type="ECO:0000313" key="2">
    <source>
        <dbReference type="Proteomes" id="UP000030013"/>
    </source>
</evidence>
<name>A0A0A0JVC9_9MICO</name>